<feature type="compositionally biased region" description="Polar residues" evidence="1">
    <location>
        <begin position="233"/>
        <end position="245"/>
    </location>
</feature>
<feature type="region of interest" description="Disordered" evidence="1">
    <location>
        <begin position="202"/>
        <end position="319"/>
    </location>
</feature>
<feature type="compositionally biased region" description="Low complexity" evidence="1">
    <location>
        <begin position="305"/>
        <end position="319"/>
    </location>
</feature>
<reference evidence="2" key="1">
    <citation type="submission" date="2025-08" db="UniProtKB">
        <authorList>
            <consortium name="Ensembl"/>
        </authorList>
    </citation>
    <scope>IDENTIFICATION</scope>
</reference>
<evidence type="ECO:0000313" key="2">
    <source>
        <dbReference type="Ensembl" id="ENSMSIP00000012130.1"/>
    </source>
</evidence>
<dbReference type="Pfam" id="PF17662">
    <property type="entry name" value="DUF5524"/>
    <property type="match status" value="1"/>
</dbReference>
<feature type="compositionally biased region" description="Polar residues" evidence="1">
    <location>
        <begin position="204"/>
        <end position="214"/>
    </location>
</feature>
<evidence type="ECO:0000256" key="1">
    <source>
        <dbReference type="SAM" id="MobiDB-lite"/>
    </source>
</evidence>
<evidence type="ECO:0000313" key="3">
    <source>
        <dbReference type="Proteomes" id="UP000694415"/>
    </source>
</evidence>
<dbReference type="InterPro" id="IPR040247">
    <property type="entry name" value="DUF5524"/>
</dbReference>
<sequence length="319" mass="35721">MCCPDSGMCCPDSVISTEIRLTHSRGPPDQGSSCTHLTVCWPLFCLDWYYHLPVKRSEKPVGAPPASQIPGLSDLRDSPNVNLPRARRYWIKETDSEYVKLAKQGGRPDLLKHFAPGTRQGSPVAYSLPDWYIHHSKPPTSHQREVPVVSIPDYMVYEEFNPDQANGSYESRQGPFDFDRKTIWQREAEELENVKRKVKLPAINSKNLSKTGTPVSHKDPERSRLSLPPMPGQKTSSPTNFSKLISNGYKDEWLQQQKAEADRRTPKTSRASVSSKSTEDSKSNQDTETPENPETPEGSEKTPDAEASSPSESTPAELK</sequence>
<dbReference type="GeneTree" id="ENSGT00390000014376"/>
<protein>
    <submittedName>
        <fullName evidence="2">Predicted gene 11992</fullName>
    </submittedName>
</protein>
<dbReference type="PANTHER" id="PTHR31097">
    <property type="entry name" value="SI:DKEY-276J7.1"/>
    <property type="match status" value="1"/>
</dbReference>
<dbReference type="Proteomes" id="UP000694415">
    <property type="component" value="Unplaced"/>
</dbReference>
<dbReference type="AlphaFoldDB" id="A0A8C6GWP7"/>
<name>A0A8C6GWP7_MUSSI</name>
<keyword evidence="3" id="KW-1185">Reference proteome</keyword>
<organism evidence="2 3">
    <name type="scientific">Mus spicilegus</name>
    <name type="common">Mound-building mouse</name>
    <dbReference type="NCBI Taxonomy" id="10103"/>
    <lineage>
        <taxon>Eukaryota</taxon>
        <taxon>Metazoa</taxon>
        <taxon>Chordata</taxon>
        <taxon>Craniata</taxon>
        <taxon>Vertebrata</taxon>
        <taxon>Euteleostomi</taxon>
        <taxon>Mammalia</taxon>
        <taxon>Eutheria</taxon>
        <taxon>Euarchontoglires</taxon>
        <taxon>Glires</taxon>
        <taxon>Rodentia</taxon>
        <taxon>Myomorpha</taxon>
        <taxon>Muroidea</taxon>
        <taxon>Muridae</taxon>
        <taxon>Murinae</taxon>
        <taxon>Mus</taxon>
        <taxon>Mus</taxon>
    </lineage>
</organism>
<feature type="region of interest" description="Disordered" evidence="1">
    <location>
        <begin position="58"/>
        <end position="77"/>
    </location>
</feature>
<reference evidence="2" key="2">
    <citation type="submission" date="2025-09" db="UniProtKB">
        <authorList>
            <consortium name="Ensembl"/>
        </authorList>
    </citation>
    <scope>IDENTIFICATION</scope>
</reference>
<dbReference type="PANTHER" id="PTHR31097:SF2">
    <property type="entry name" value="CHROMOSOME 7 OPEN READING FRAME 57"/>
    <property type="match status" value="1"/>
</dbReference>
<proteinExistence type="predicted"/>
<dbReference type="Ensembl" id="ENSMSIT00000015395.1">
    <property type="protein sequence ID" value="ENSMSIP00000012130.1"/>
    <property type="gene ID" value="ENSMSIG00000010548.1"/>
</dbReference>
<feature type="compositionally biased region" description="Basic and acidic residues" evidence="1">
    <location>
        <begin position="249"/>
        <end position="265"/>
    </location>
</feature>
<accession>A0A8C6GWP7</accession>